<dbReference type="AlphaFoldDB" id="A0A917VND6"/>
<name>A0A917VND6_9ACTN</name>
<evidence type="ECO:0000313" key="1">
    <source>
        <dbReference type="EMBL" id="GGK98351.1"/>
    </source>
</evidence>
<keyword evidence="2" id="KW-1185">Reference proteome</keyword>
<dbReference type="Proteomes" id="UP000645217">
    <property type="component" value="Unassembled WGS sequence"/>
</dbReference>
<evidence type="ECO:0000313" key="2">
    <source>
        <dbReference type="Proteomes" id="UP000645217"/>
    </source>
</evidence>
<dbReference type="EMBL" id="BMNT01000025">
    <property type="protein sequence ID" value="GGK98351.1"/>
    <property type="molecule type" value="Genomic_DNA"/>
</dbReference>
<gene>
    <name evidence="1" type="ORF">GCM10007964_45690</name>
</gene>
<organism evidence="1 2">
    <name type="scientific">Sphaerisporangium melleum</name>
    <dbReference type="NCBI Taxonomy" id="321316"/>
    <lineage>
        <taxon>Bacteria</taxon>
        <taxon>Bacillati</taxon>
        <taxon>Actinomycetota</taxon>
        <taxon>Actinomycetes</taxon>
        <taxon>Streptosporangiales</taxon>
        <taxon>Streptosporangiaceae</taxon>
        <taxon>Sphaerisporangium</taxon>
    </lineage>
</organism>
<accession>A0A917VND6</accession>
<sequence length="202" mass="23203">MKAEQALPVDDQWDLLVQYGHWLELGFHALWVESEDQEELARLLKVDPGSRLECDLETLGKTYKGPPARGIWMGPHSPGWTHIFAVDLYSFHPAIRNLGKRRVFEIYFAGEVGEGLEPLYLNYDGEQLGDVTPPDEEGGGMELDDYLPYTAGLALGTERNYKRDMHLMFCMVGRITGRFADPDWWTSTRTFYRIPEGVWKDM</sequence>
<proteinExistence type="predicted"/>
<dbReference type="RefSeq" id="WP_189165067.1">
    <property type="nucleotide sequence ID" value="NZ_BMNT01000025.1"/>
</dbReference>
<comment type="caution">
    <text evidence="1">The sequence shown here is derived from an EMBL/GenBank/DDBJ whole genome shotgun (WGS) entry which is preliminary data.</text>
</comment>
<reference evidence="1" key="1">
    <citation type="journal article" date="2014" name="Int. J. Syst. Evol. Microbiol.">
        <title>Complete genome sequence of Corynebacterium casei LMG S-19264T (=DSM 44701T), isolated from a smear-ripened cheese.</title>
        <authorList>
            <consortium name="US DOE Joint Genome Institute (JGI-PGF)"/>
            <person name="Walter F."/>
            <person name="Albersmeier A."/>
            <person name="Kalinowski J."/>
            <person name="Ruckert C."/>
        </authorList>
    </citation>
    <scope>NUCLEOTIDE SEQUENCE</scope>
    <source>
        <strain evidence="1">JCM 13064</strain>
    </source>
</reference>
<reference evidence="1" key="2">
    <citation type="submission" date="2020-09" db="EMBL/GenBank/DDBJ databases">
        <authorList>
            <person name="Sun Q."/>
            <person name="Ohkuma M."/>
        </authorList>
    </citation>
    <scope>NUCLEOTIDE SEQUENCE</scope>
    <source>
        <strain evidence="1">JCM 13064</strain>
    </source>
</reference>
<protein>
    <submittedName>
        <fullName evidence="1">Uncharacterized protein</fullName>
    </submittedName>
</protein>